<dbReference type="OrthoDB" id="1699242at2"/>
<dbReference type="InterPro" id="IPR036640">
    <property type="entry name" value="ABC1_TM_sf"/>
</dbReference>
<organism evidence="13 14">
    <name type="scientific">Lachnoclostridium phytofermentans (strain ATCC 700394 / DSM 18823 / ISDg)</name>
    <name type="common">Clostridium phytofermentans</name>
    <dbReference type="NCBI Taxonomy" id="357809"/>
    <lineage>
        <taxon>Bacteria</taxon>
        <taxon>Bacillati</taxon>
        <taxon>Bacillota</taxon>
        <taxon>Clostridia</taxon>
        <taxon>Lachnospirales</taxon>
        <taxon>Lachnospiraceae</taxon>
    </lineage>
</organism>
<dbReference type="STRING" id="357809.Cphy_2201"/>
<dbReference type="Gene3D" id="1.20.1560.10">
    <property type="entry name" value="ABC transporter type 1, transmembrane domain"/>
    <property type="match status" value="1"/>
</dbReference>
<keyword evidence="4 10" id="KW-0812">Transmembrane</keyword>
<dbReference type="PANTHER" id="PTHR43394">
    <property type="entry name" value="ATP-DEPENDENT PERMEASE MDL1, MITOCHONDRIAL"/>
    <property type="match status" value="1"/>
</dbReference>
<dbReference type="Proteomes" id="UP000000370">
    <property type="component" value="Chromosome"/>
</dbReference>
<dbReference type="Gene3D" id="3.40.50.300">
    <property type="entry name" value="P-loop containing nucleotide triphosphate hydrolases"/>
    <property type="match status" value="1"/>
</dbReference>
<dbReference type="Pfam" id="PF00005">
    <property type="entry name" value="ABC_tran"/>
    <property type="match status" value="1"/>
</dbReference>
<dbReference type="eggNOG" id="COG1132">
    <property type="taxonomic scope" value="Bacteria"/>
</dbReference>
<feature type="domain" description="ABC transmembrane type-1" evidence="12">
    <location>
        <begin position="42"/>
        <end position="329"/>
    </location>
</feature>
<sequence precursor="true">MSVSLKVSGAAKRKLQRPTYRLGQNTAYMISLAWRRRRSVILLGLTMTVAVILFSLTQLFIVPSILSAVEAKVSVAELTVIIFMFTAALMILGAAKAYLTSCSQFGRIEVRLMIGAMIQNKSLTMSYPDIEDQDVRKKMDKASMLVTSNTAATEAIWTTLTNLLKNVAEFIIYLSLLATLDPFMIIAVVVTTIVSFLVSNYLNGWGYRHRDEESEYSRRMNYLSEKSRDYTLAKDVRIFGMVDWIEEVYNSILRLYRSFIARGERVYIWGNIVDIVLTFMRNGIVYLFLIGAVLGGKMSAAQFVLYFNTVNVFTSGIGSIMSDFATLRKQSLDISAVREFLDYPESFKMEEGTPITPDLKIPYQIELRDVSFCYPKSEKNTLSHINLTIRPGEKLAIVGLNGAGKTTLIKLMCGFLDPTEGKVLLNNVDIRTYNRRDYYKLFSAVFQDFSVLDVTIAENIAQTDENIDTELMERCINQAGLTEKIAGLPNGVETHIGRVFTDGINLSGGELQRLMLARALYKNAPILILDEPTSALDPIAESDIYNKYNELIDGRMAVYISHRLASTRFCDRIILIAEGCIDEEGTHDELITRNGHYADLFEIQSRYYREGGVDDEKE</sequence>
<evidence type="ECO:0000259" key="11">
    <source>
        <dbReference type="PROSITE" id="PS50893"/>
    </source>
</evidence>
<feature type="transmembrane region" description="Helical" evidence="10">
    <location>
        <begin position="40"/>
        <end position="66"/>
    </location>
</feature>
<dbReference type="GO" id="GO:0015421">
    <property type="term" value="F:ABC-type oligopeptide transporter activity"/>
    <property type="evidence" value="ECO:0007669"/>
    <property type="project" value="TreeGrafter"/>
</dbReference>
<feature type="transmembrane region" description="Helical" evidence="10">
    <location>
        <begin position="170"/>
        <end position="198"/>
    </location>
</feature>
<dbReference type="InterPro" id="IPR039421">
    <property type="entry name" value="Type_1_exporter"/>
</dbReference>
<dbReference type="SUPFAM" id="SSF90123">
    <property type="entry name" value="ABC transporter transmembrane region"/>
    <property type="match status" value="1"/>
</dbReference>
<evidence type="ECO:0000256" key="5">
    <source>
        <dbReference type="ARBA" id="ARBA00022741"/>
    </source>
</evidence>
<dbReference type="InterPro" id="IPR017871">
    <property type="entry name" value="ABC_transporter-like_CS"/>
</dbReference>
<keyword evidence="8 10" id="KW-1133">Transmembrane helix</keyword>
<dbReference type="AlphaFoldDB" id="A9KJZ5"/>
<reference evidence="14" key="1">
    <citation type="submission" date="2007-11" db="EMBL/GenBank/DDBJ databases">
        <title>Complete genome sequence of Clostridium phytofermentans ISDg.</title>
        <authorList>
            <person name="Leschine S.B."/>
            <person name="Warnick T.A."/>
            <person name="Blanchard J.L."/>
            <person name="Schnell D.J."/>
            <person name="Petit E.L."/>
            <person name="LaTouf W.G."/>
            <person name="Copeland A."/>
            <person name="Lucas S."/>
            <person name="Lapidus A."/>
            <person name="Barry K."/>
            <person name="Glavina del Rio T."/>
            <person name="Dalin E."/>
            <person name="Tice H."/>
            <person name="Pitluck S."/>
            <person name="Kiss H."/>
            <person name="Brettin T."/>
            <person name="Bruce D."/>
            <person name="Detter J.C."/>
            <person name="Han C."/>
            <person name="Kuske C."/>
            <person name="Schmutz J."/>
            <person name="Larimer F."/>
            <person name="Land M."/>
            <person name="Hauser L."/>
            <person name="Kyrpides N."/>
            <person name="Kim E.A."/>
            <person name="Richardson P."/>
        </authorList>
    </citation>
    <scope>NUCLEOTIDE SEQUENCE [LARGE SCALE GENOMIC DNA]</scope>
    <source>
        <strain evidence="14">ATCC 700394 / DSM 18823 / ISDg</strain>
    </source>
</reference>
<keyword evidence="6" id="KW-0788">Thiol protease</keyword>
<proteinExistence type="predicted"/>
<gene>
    <name evidence="13" type="ordered locus">Cphy_2201</name>
</gene>
<evidence type="ECO:0000256" key="6">
    <source>
        <dbReference type="ARBA" id="ARBA00022807"/>
    </source>
</evidence>
<dbReference type="InterPro" id="IPR003439">
    <property type="entry name" value="ABC_transporter-like_ATP-bd"/>
</dbReference>
<feature type="transmembrane region" description="Helical" evidence="10">
    <location>
        <begin position="78"/>
        <end position="99"/>
    </location>
</feature>
<keyword evidence="7" id="KW-0067">ATP-binding</keyword>
<dbReference type="SUPFAM" id="SSF52540">
    <property type="entry name" value="P-loop containing nucleoside triphosphate hydrolases"/>
    <property type="match status" value="1"/>
</dbReference>
<dbReference type="GO" id="GO:0008234">
    <property type="term" value="F:cysteine-type peptidase activity"/>
    <property type="evidence" value="ECO:0007669"/>
    <property type="project" value="UniProtKB-KW"/>
</dbReference>
<evidence type="ECO:0000256" key="8">
    <source>
        <dbReference type="ARBA" id="ARBA00022989"/>
    </source>
</evidence>
<dbReference type="PANTHER" id="PTHR43394:SF1">
    <property type="entry name" value="ATP-BINDING CASSETTE SUB-FAMILY B MEMBER 10, MITOCHONDRIAL"/>
    <property type="match status" value="1"/>
</dbReference>
<dbReference type="InterPro" id="IPR027417">
    <property type="entry name" value="P-loop_NTPase"/>
</dbReference>
<dbReference type="PROSITE" id="PS50893">
    <property type="entry name" value="ABC_TRANSPORTER_2"/>
    <property type="match status" value="1"/>
</dbReference>
<evidence type="ECO:0000259" key="12">
    <source>
        <dbReference type="PROSITE" id="PS50929"/>
    </source>
</evidence>
<evidence type="ECO:0000256" key="3">
    <source>
        <dbReference type="ARBA" id="ARBA00022475"/>
    </source>
</evidence>
<keyword evidence="6" id="KW-0645">Protease</keyword>
<evidence type="ECO:0000256" key="10">
    <source>
        <dbReference type="SAM" id="Phobius"/>
    </source>
</evidence>
<evidence type="ECO:0000313" key="13">
    <source>
        <dbReference type="EMBL" id="ABX42567.1"/>
    </source>
</evidence>
<dbReference type="EMBL" id="CP000885">
    <property type="protein sequence ID" value="ABX42567.1"/>
    <property type="molecule type" value="Genomic_DNA"/>
</dbReference>
<evidence type="ECO:0000256" key="1">
    <source>
        <dbReference type="ARBA" id="ARBA00004651"/>
    </source>
</evidence>
<dbReference type="GO" id="GO:0005524">
    <property type="term" value="F:ATP binding"/>
    <property type="evidence" value="ECO:0007669"/>
    <property type="project" value="UniProtKB-KW"/>
</dbReference>
<keyword evidence="3" id="KW-1003">Cell membrane</keyword>
<dbReference type="FunFam" id="3.40.50.300:FF:000299">
    <property type="entry name" value="ABC transporter ATP-binding protein/permease"/>
    <property type="match status" value="1"/>
</dbReference>
<dbReference type="PROSITE" id="PS50929">
    <property type="entry name" value="ABC_TM1F"/>
    <property type="match status" value="1"/>
</dbReference>
<evidence type="ECO:0000313" key="14">
    <source>
        <dbReference type="Proteomes" id="UP000000370"/>
    </source>
</evidence>
<feature type="domain" description="ABC transporter" evidence="11">
    <location>
        <begin position="365"/>
        <end position="603"/>
    </location>
</feature>
<dbReference type="InterPro" id="IPR011527">
    <property type="entry name" value="ABC1_TM_dom"/>
</dbReference>
<evidence type="ECO:0000256" key="9">
    <source>
        <dbReference type="ARBA" id="ARBA00023136"/>
    </source>
</evidence>
<dbReference type="KEGG" id="cpy:Cphy_2201"/>
<keyword evidence="5" id="KW-0547">Nucleotide-binding</keyword>
<dbReference type="SMART" id="SM00382">
    <property type="entry name" value="AAA"/>
    <property type="match status" value="1"/>
</dbReference>
<dbReference type="HOGENOM" id="CLU_000604_84_3_9"/>
<evidence type="ECO:0000256" key="2">
    <source>
        <dbReference type="ARBA" id="ARBA00022448"/>
    </source>
</evidence>
<dbReference type="InterPro" id="IPR003593">
    <property type="entry name" value="AAA+_ATPase"/>
</dbReference>
<feature type="transmembrane region" description="Helical" evidence="10">
    <location>
        <begin position="144"/>
        <end position="164"/>
    </location>
</feature>
<dbReference type="GO" id="GO:0005886">
    <property type="term" value="C:plasma membrane"/>
    <property type="evidence" value="ECO:0007669"/>
    <property type="project" value="UniProtKB-SubCell"/>
</dbReference>
<accession>A9KJZ5</accession>
<dbReference type="RefSeq" id="WP_012200221.1">
    <property type="nucleotide sequence ID" value="NC_010001.1"/>
</dbReference>
<keyword evidence="2" id="KW-0813">Transport</keyword>
<keyword evidence="6" id="KW-0378">Hydrolase</keyword>
<evidence type="ECO:0000256" key="4">
    <source>
        <dbReference type="ARBA" id="ARBA00022692"/>
    </source>
</evidence>
<name>A9KJZ5_LACP7</name>
<dbReference type="PROSITE" id="PS00211">
    <property type="entry name" value="ABC_TRANSPORTER_1"/>
    <property type="match status" value="1"/>
</dbReference>
<evidence type="ECO:0000256" key="7">
    <source>
        <dbReference type="ARBA" id="ARBA00022840"/>
    </source>
</evidence>
<keyword evidence="9 10" id="KW-0472">Membrane</keyword>
<keyword evidence="14" id="KW-1185">Reference proteome</keyword>
<protein>
    <submittedName>
        <fullName evidence="13">ABC transporter related</fullName>
    </submittedName>
</protein>
<dbReference type="GO" id="GO:0016887">
    <property type="term" value="F:ATP hydrolysis activity"/>
    <property type="evidence" value="ECO:0007669"/>
    <property type="project" value="InterPro"/>
</dbReference>
<comment type="subcellular location">
    <subcellularLocation>
        <location evidence="1">Cell membrane</location>
        <topology evidence="1">Multi-pass membrane protein</topology>
    </subcellularLocation>
</comment>